<comment type="catalytic activity">
    <reaction evidence="4">
        <text>a ribonucleoside 5'-triphosphate + H2O = a ribonucleoside 5'-phosphate + diphosphate + H(+)</text>
        <dbReference type="Rhea" id="RHEA:23996"/>
        <dbReference type="ChEBI" id="CHEBI:15377"/>
        <dbReference type="ChEBI" id="CHEBI:15378"/>
        <dbReference type="ChEBI" id="CHEBI:33019"/>
        <dbReference type="ChEBI" id="CHEBI:58043"/>
        <dbReference type="ChEBI" id="CHEBI:61557"/>
        <dbReference type="EC" id="3.6.1.9"/>
    </reaction>
</comment>
<proteinExistence type="inferred from homology"/>
<dbReference type="PANTHER" id="PTHR43213:SF5">
    <property type="entry name" value="BIFUNCTIONAL DTTP_UTP PYROPHOSPHATASE_METHYLTRANSFERASE PROTEIN-RELATED"/>
    <property type="match status" value="1"/>
</dbReference>
<protein>
    <recommendedName>
        <fullName evidence="4">Nucleoside triphosphate pyrophosphatase</fullName>
        <ecNumber evidence="4">3.6.1.9</ecNumber>
    </recommendedName>
    <alternativeName>
        <fullName evidence="4">Nucleotide pyrophosphatase</fullName>
        <shortName evidence="4">Nucleotide PPase</shortName>
    </alternativeName>
</protein>
<dbReference type="InterPro" id="IPR029001">
    <property type="entry name" value="ITPase-like_fam"/>
</dbReference>
<keyword evidence="2 4" id="KW-0378">Hydrolase</keyword>
<comment type="function">
    <text evidence="4">Nucleoside triphosphate pyrophosphatase. May have a dual role in cell division arrest and in preventing the incorporation of modified nucleotides into cellular nucleic acids.</text>
</comment>
<dbReference type="PIRSF" id="PIRSF006305">
    <property type="entry name" value="Maf"/>
    <property type="match status" value="1"/>
</dbReference>
<accession>A0A1W6P314</accession>
<comment type="subcellular location">
    <subcellularLocation>
        <location evidence="4">Cytoplasm</location>
    </subcellularLocation>
</comment>
<comment type="caution">
    <text evidence="4">Lacks conserved residue(s) required for the propagation of feature annotation.</text>
</comment>
<sequence length="201" mass="21776">MVMATDIVLASGSAIRAQLLQQSRVPFRVVSARIDEETITESLIGEGAKPRDIADALAEMKAIRGAARAPGALVIGCDQVLDLGGSLLSKPMSPEEALSQLQSMRGKVHKLLSAAVIYHDNAPQWRHVGEVRLAMRDVSDAYLQDYVARNWPAIGDCVGAYQLEGEGVRLFTRIDGDYFNVLGMPLLEILSYLALRGIIAS</sequence>
<dbReference type="SUPFAM" id="SSF52972">
    <property type="entry name" value="ITPase-like"/>
    <property type="match status" value="1"/>
</dbReference>
<dbReference type="AlphaFoldDB" id="A0A1W6P314"/>
<evidence type="ECO:0000256" key="1">
    <source>
        <dbReference type="ARBA" id="ARBA00001968"/>
    </source>
</evidence>
<comment type="catalytic activity">
    <reaction evidence="4">
        <text>a 2'-deoxyribonucleoside 5'-triphosphate + H2O = a 2'-deoxyribonucleoside 5'-phosphate + diphosphate + H(+)</text>
        <dbReference type="Rhea" id="RHEA:44644"/>
        <dbReference type="ChEBI" id="CHEBI:15377"/>
        <dbReference type="ChEBI" id="CHEBI:15378"/>
        <dbReference type="ChEBI" id="CHEBI:33019"/>
        <dbReference type="ChEBI" id="CHEBI:61560"/>
        <dbReference type="ChEBI" id="CHEBI:65317"/>
        <dbReference type="EC" id="3.6.1.9"/>
    </reaction>
</comment>
<dbReference type="EC" id="3.6.1.9" evidence="4"/>
<dbReference type="KEGG" id="kro:BVG79_02357"/>
<dbReference type="HAMAP" id="MF_00528">
    <property type="entry name" value="Maf"/>
    <property type="match status" value="1"/>
</dbReference>
<reference evidence="5 6" key="1">
    <citation type="submission" date="2017-02" db="EMBL/GenBank/DDBJ databases">
        <title>Ketogulonicigenium robustum SPU B003 Genome sequencing and assembly.</title>
        <authorList>
            <person name="Li Y."/>
            <person name="Liu L."/>
            <person name="Wang C."/>
            <person name="Zhang M."/>
            <person name="Zhang T."/>
            <person name="Zhang Y."/>
        </authorList>
    </citation>
    <scope>NUCLEOTIDE SEQUENCE [LARGE SCALE GENOMIC DNA]</scope>
    <source>
        <strain evidence="5 6">SPU_B003</strain>
    </source>
</reference>
<evidence type="ECO:0000313" key="6">
    <source>
        <dbReference type="Proteomes" id="UP000242447"/>
    </source>
</evidence>
<dbReference type="InterPro" id="IPR003697">
    <property type="entry name" value="Maf-like"/>
</dbReference>
<dbReference type="Proteomes" id="UP000242447">
    <property type="component" value="Chromosome"/>
</dbReference>
<comment type="cofactor">
    <cofactor evidence="1 4">
        <name>a divalent metal cation</name>
        <dbReference type="ChEBI" id="CHEBI:60240"/>
    </cofactor>
</comment>
<dbReference type="STRING" id="92947.BVG79_02357"/>
<keyword evidence="3 4" id="KW-0546">Nucleotide metabolism</keyword>
<feature type="active site" description="Proton acceptor" evidence="4">
    <location>
        <position position="78"/>
    </location>
</feature>
<dbReference type="GO" id="GO:0047429">
    <property type="term" value="F:nucleoside triphosphate diphosphatase activity"/>
    <property type="evidence" value="ECO:0007669"/>
    <property type="project" value="UniProtKB-EC"/>
</dbReference>
<evidence type="ECO:0000256" key="4">
    <source>
        <dbReference type="HAMAP-Rule" id="MF_00528"/>
    </source>
</evidence>
<dbReference type="GO" id="GO:0009117">
    <property type="term" value="P:nucleotide metabolic process"/>
    <property type="evidence" value="ECO:0007669"/>
    <property type="project" value="UniProtKB-KW"/>
</dbReference>
<dbReference type="CDD" id="cd00555">
    <property type="entry name" value="Maf"/>
    <property type="match status" value="1"/>
</dbReference>
<dbReference type="Pfam" id="PF02545">
    <property type="entry name" value="Maf"/>
    <property type="match status" value="1"/>
</dbReference>
<gene>
    <name evidence="5" type="primary">maf</name>
    <name evidence="5" type="ORF">BVG79_02357</name>
</gene>
<dbReference type="Gene3D" id="3.90.950.10">
    <property type="match status" value="1"/>
</dbReference>
<dbReference type="GO" id="GO:0005737">
    <property type="term" value="C:cytoplasm"/>
    <property type="evidence" value="ECO:0007669"/>
    <property type="project" value="UniProtKB-SubCell"/>
</dbReference>
<evidence type="ECO:0000256" key="2">
    <source>
        <dbReference type="ARBA" id="ARBA00022801"/>
    </source>
</evidence>
<name>A0A1W6P314_9RHOB</name>
<evidence type="ECO:0000256" key="3">
    <source>
        <dbReference type="ARBA" id="ARBA00023080"/>
    </source>
</evidence>
<dbReference type="EMBL" id="CP019937">
    <property type="protein sequence ID" value="ARO15697.1"/>
    <property type="molecule type" value="Genomic_DNA"/>
</dbReference>
<evidence type="ECO:0000313" key="5">
    <source>
        <dbReference type="EMBL" id="ARO15697.1"/>
    </source>
</evidence>
<keyword evidence="4" id="KW-0963">Cytoplasm</keyword>
<dbReference type="PANTHER" id="PTHR43213">
    <property type="entry name" value="BIFUNCTIONAL DTTP/UTP PYROPHOSPHATASE/METHYLTRANSFERASE PROTEIN-RELATED"/>
    <property type="match status" value="1"/>
</dbReference>
<organism evidence="5 6">
    <name type="scientific">Ketogulonicigenium robustum</name>
    <dbReference type="NCBI Taxonomy" id="92947"/>
    <lineage>
        <taxon>Bacteria</taxon>
        <taxon>Pseudomonadati</taxon>
        <taxon>Pseudomonadota</taxon>
        <taxon>Alphaproteobacteria</taxon>
        <taxon>Rhodobacterales</taxon>
        <taxon>Roseobacteraceae</taxon>
        <taxon>Ketogulonicigenium</taxon>
    </lineage>
</organism>
<comment type="similarity">
    <text evidence="4">Belongs to the Maf family.</text>
</comment>
<keyword evidence="6" id="KW-1185">Reference proteome</keyword>